<comment type="cofactor">
    <cofactor evidence="1 4">
        <name>pyridoxal 5'-phosphate</name>
        <dbReference type="ChEBI" id="CHEBI:597326"/>
    </cofactor>
</comment>
<keyword evidence="5" id="KW-0456">Lyase</keyword>
<dbReference type="PANTHER" id="PTHR11808:SF85">
    <property type="entry name" value="CYSTATHIONINE GAMMA-LYASE-RELATED"/>
    <property type="match status" value="1"/>
</dbReference>
<reference evidence="5 6" key="1">
    <citation type="submission" date="2019-02" db="EMBL/GenBank/DDBJ databases">
        <title>Deep-cultivation of Planctomycetes and their phenomic and genomic characterization uncovers novel biology.</title>
        <authorList>
            <person name="Wiegand S."/>
            <person name="Jogler M."/>
            <person name="Boedeker C."/>
            <person name="Pinto D."/>
            <person name="Vollmers J."/>
            <person name="Rivas-Marin E."/>
            <person name="Kohn T."/>
            <person name="Peeters S.H."/>
            <person name="Heuer A."/>
            <person name="Rast P."/>
            <person name="Oberbeckmann S."/>
            <person name="Bunk B."/>
            <person name="Jeske O."/>
            <person name="Meyerdierks A."/>
            <person name="Storesund J.E."/>
            <person name="Kallscheuer N."/>
            <person name="Luecker S."/>
            <person name="Lage O.M."/>
            <person name="Pohl T."/>
            <person name="Merkel B.J."/>
            <person name="Hornburger P."/>
            <person name="Mueller R.-W."/>
            <person name="Bruemmer F."/>
            <person name="Labrenz M."/>
            <person name="Spormann A.M."/>
            <person name="Op den Camp H."/>
            <person name="Overmann J."/>
            <person name="Amann R."/>
            <person name="Jetten M.S.M."/>
            <person name="Mascher T."/>
            <person name="Medema M.H."/>
            <person name="Devos D.P."/>
            <person name="Kaster A.-K."/>
            <person name="Ovreas L."/>
            <person name="Rohde M."/>
            <person name="Galperin M.Y."/>
            <person name="Jogler C."/>
        </authorList>
    </citation>
    <scope>NUCLEOTIDE SEQUENCE [LARGE SCALE GENOMIC DNA]</scope>
    <source>
        <strain evidence="5 6">ETA_A8</strain>
    </source>
</reference>
<dbReference type="PIRSF" id="PIRSF001434">
    <property type="entry name" value="CGS"/>
    <property type="match status" value="1"/>
</dbReference>
<dbReference type="GO" id="GO:0030170">
    <property type="term" value="F:pyridoxal phosphate binding"/>
    <property type="evidence" value="ECO:0007669"/>
    <property type="project" value="InterPro"/>
</dbReference>
<dbReference type="Gene3D" id="3.40.640.10">
    <property type="entry name" value="Type I PLP-dependent aspartate aminotransferase-like (Major domain)"/>
    <property type="match status" value="1"/>
</dbReference>
<dbReference type="FunFam" id="3.40.640.10:FF:000046">
    <property type="entry name" value="Cystathionine gamma-lyase"/>
    <property type="match status" value="1"/>
</dbReference>
<sequence length="389" mass="41327">MKPDDFLPRPERVQPLATHPHATPLYLTSVWECESPAQADAMLGGQEPGYVYQRDGHPNAAALAAKLNELEQAPHGVVVASGMAAISTALLATVGQGDHVVTASRVYGKTLQLLNAEASRLGITLSIVDTNDLAAVEAAMTDRTKLVLAETIANPLLQVADLGALAELAHRYNARLLVDNTFASPLVCRPMELGADFVMESLTKTLNGHSDVLLGYLGGRTDIWPRVKQVVSAWGFSSSPFDCWLAARGLATAHLRSERACHNALAAAEFLSQRREVGRVEYPGLPAHPQHALAKQQFTGQFGTMVAFELKGGRAAADKFIAAAKDIPFCPSLGELSTTLSHPETTSHRGLTPQGRADLGIAGGTIRLSVGTETPQHICSALASALLQV</sequence>
<gene>
    <name evidence="5" type="primary">metC_2</name>
    <name evidence="5" type="ORF">ETAA8_62730</name>
</gene>
<evidence type="ECO:0000256" key="3">
    <source>
        <dbReference type="PIRSR" id="PIRSR001434-2"/>
    </source>
</evidence>
<dbReference type="GO" id="GO:0004123">
    <property type="term" value="F:cystathionine gamma-lyase activity"/>
    <property type="evidence" value="ECO:0007669"/>
    <property type="project" value="TreeGrafter"/>
</dbReference>
<dbReference type="AlphaFoldDB" id="A0A517YLN2"/>
<evidence type="ECO:0000313" key="6">
    <source>
        <dbReference type="Proteomes" id="UP000315017"/>
    </source>
</evidence>
<dbReference type="GO" id="GO:0005737">
    <property type="term" value="C:cytoplasm"/>
    <property type="evidence" value="ECO:0007669"/>
    <property type="project" value="TreeGrafter"/>
</dbReference>
<name>A0A517YLN2_9BACT</name>
<dbReference type="SUPFAM" id="SSF53383">
    <property type="entry name" value="PLP-dependent transferases"/>
    <property type="match status" value="1"/>
</dbReference>
<dbReference type="GO" id="GO:0019343">
    <property type="term" value="P:cysteine biosynthetic process via cystathionine"/>
    <property type="evidence" value="ECO:0007669"/>
    <property type="project" value="TreeGrafter"/>
</dbReference>
<dbReference type="Proteomes" id="UP000315017">
    <property type="component" value="Chromosome"/>
</dbReference>
<feature type="modified residue" description="N6-(pyridoxal phosphate)lysine" evidence="3">
    <location>
        <position position="204"/>
    </location>
</feature>
<dbReference type="InterPro" id="IPR015422">
    <property type="entry name" value="PyrdxlP-dep_Trfase_small"/>
</dbReference>
<evidence type="ECO:0000256" key="2">
    <source>
        <dbReference type="ARBA" id="ARBA00022898"/>
    </source>
</evidence>
<dbReference type="PANTHER" id="PTHR11808">
    <property type="entry name" value="TRANS-SULFURATION ENZYME FAMILY MEMBER"/>
    <property type="match status" value="1"/>
</dbReference>
<dbReference type="InterPro" id="IPR000277">
    <property type="entry name" value="Cys/Met-Metab_PyrdxlP-dep_enz"/>
</dbReference>
<dbReference type="Pfam" id="PF01053">
    <property type="entry name" value="Cys_Met_Meta_PP"/>
    <property type="match status" value="1"/>
</dbReference>
<keyword evidence="2 3" id="KW-0663">Pyridoxal phosphate</keyword>
<organism evidence="5 6">
    <name type="scientific">Anatilimnocola aggregata</name>
    <dbReference type="NCBI Taxonomy" id="2528021"/>
    <lineage>
        <taxon>Bacteria</taxon>
        <taxon>Pseudomonadati</taxon>
        <taxon>Planctomycetota</taxon>
        <taxon>Planctomycetia</taxon>
        <taxon>Pirellulales</taxon>
        <taxon>Pirellulaceae</taxon>
        <taxon>Anatilimnocola</taxon>
    </lineage>
</organism>
<proteinExistence type="inferred from homology"/>
<dbReference type="Gene3D" id="3.90.1150.10">
    <property type="entry name" value="Aspartate Aminotransferase, domain 1"/>
    <property type="match status" value="1"/>
</dbReference>
<accession>A0A517YLN2</accession>
<dbReference type="InterPro" id="IPR015421">
    <property type="entry name" value="PyrdxlP-dep_Trfase_major"/>
</dbReference>
<dbReference type="OrthoDB" id="9780685at2"/>
<evidence type="ECO:0000256" key="1">
    <source>
        <dbReference type="ARBA" id="ARBA00001933"/>
    </source>
</evidence>
<dbReference type="InterPro" id="IPR015424">
    <property type="entry name" value="PyrdxlP-dep_Trfase"/>
</dbReference>
<dbReference type="EMBL" id="CP036274">
    <property type="protein sequence ID" value="QDU31120.1"/>
    <property type="molecule type" value="Genomic_DNA"/>
</dbReference>
<protein>
    <submittedName>
        <fullName evidence="5">Cystathionine beta-lyase</fullName>
        <ecNumber evidence="5">4.4.1.8</ecNumber>
    </submittedName>
</protein>
<comment type="similarity">
    <text evidence="4">Belongs to the trans-sulfuration enzymes family.</text>
</comment>
<evidence type="ECO:0000256" key="4">
    <source>
        <dbReference type="RuleBase" id="RU362118"/>
    </source>
</evidence>
<dbReference type="EC" id="4.4.1.8" evidence="5"/>
<dbReference type="RefSeq" id="WP_145097722.1">
    <property type="nucleotide sequence ID" value="NZ_CP036274.1"/>
</dbReference>
<evidence type="ECO:0000313" key="5">
    <source>
        <dbReference type="EMBL" id="QDU31120.1"/>
    </source>
</evidence>
<dbReference type="KEGG" id="aagg:ETAA8_62730"/>
<dbReference type="GO" id="GO:0019346">
    <property type="term" value="P:transsulfuration"/>
    <property type="evidence" value="ECO:0007669"/>
    <property type="project" value="InterPro"/>
</dbReference>
<keyword evidence="6" id="KW-1185">Reference proteome</keyword>